<keyword evidence="4" id="KW-1185">Reference proteome</keyword>
<feature type="region of interest" description="Disordered" evidence="1">
    <location>
        <begin position="31"/>
        <end position="185"/>
    </location>
</feature>
<accession>A0A448ZBG4</accession>
<feature type="compositionally biased region" description="Basic and acidic residues" evidence="1">
    <location>
        <begin position="453"/>
        <end position="471"/>
    </location>
</feature>
<reference evidence="3 4" key="1">
    <citation type="submission" date="2019-01" db="EMBL/GenBank/DDBJ databases">
        <authorList>
            <person name="Ferrante I. M."/>
        </authorList>
    </citation>
    <scope>NUCLEOTIDE SEQUENCE [LARGE SCALE GENOMIC DNA]</scope>
    <source>
        <strain evidence="3 4">B856</strain>
    </source>
</reference>
<name>A0A448ZBG4_9STRA</name>
<proteinExistence type="predicted"/>
<feature type="region of interest" description="Disordered" evidence="1">
    <location>
        <begin position="439"/>
        <end position="556"/>
    </location>
</feature>
<feature type="compositionally biased region" description="Basic and acidic residues" evidence="1">
    <location>
        <begin position="484"/>
        <end position="556"/>
    </location>
</feature>
<feature type="signal peptide" evidence="2">
    <location>
        <begin position="1"/>
        <end position="29"/>
    </location>
</feature>
<evidence type="ECO:0000256" key="2">
    <source>
        <dbReference type="SAM" id="SignalP"/>
    </source>
</evidence>
<dbReference type="OrthoDB" id="46235at2759"/>
<evidence type="ECO:0000313" key="3">
    <source>
        <dbReference type="EMBL" id="VEU39392.1"/>
    </source>
</evidence>
<keyword evidence="2" id="KW-0732">Signal</keyword>
<protein>
    <submittedName>
        <fullName evidence="3">Uncharacterized protein</fullName>
    </submittedName>
</protein>
<evidence type="ECO:0000313" key="4">
    <source>
        <dbReference type="Proteomes" id="UP000291116"/>
    </source>
</evidence>
<feature type="compositionally biased region" description="Polar residues" evidence="1">
    <location>
        <begin position="110"/>
        <end position="127"/>
    </location>
</feature>
<sequence>MRRYPSTPAFVFLIAASFSLLPLRQLTCSGSEDASFRRPPPPPPPGSSFNTVSDIGRGYRNDANKEGPTSNGSAESYGYDDMQHRQKQQQQEREELSSSSHSSRYPFEYSTESVGGPTHTQSQVDRSSSFREREQKQQTSSLPIHYDFPISDDGATETMGKGSMQRQRIDNTRDGVDDEEGMTSSARKDLVTRHWSTKRGKVQIQTVIGLVGYGSGRFFLKSLMGDSDMVQWLGCFSAVAFIVSTWFRSPIGELSRAVGLSLILVLQRTQRIRREYPTWRYVAASVGMIRGGPRDARGKPRGPRPFPPARNPWKYSPRSPRDPDFNMTFALASMAMVGSAVGGNLPFIPNWIGAIIGAAFSAFACTWQESHRGDLARTMGMRVVRVVTELWEIQADLQIIPKATVVSSQIIDKAMILDRKHRVKDRFLSLATKGYAQATRVAEQVQQQQRGAKSSEGRNERVENDRVMPRGEDDESIRGGQRGGYDRGRDEKGDRYFDGKPENGRRLMPRDKDGRDSYDFRERQGPRRRYEDDDDFDGSRRRDAYNHDKDSKDYFR</sequence>
<dbReference type="AlphaFoldDB" id="A0A448ZBG4"/>
<gene>
    <name evidence="3" type="ORF">PSNMU_V1.4_AUG-EV-PASAV3_0062400</name>
</gene>
<feature type="region of interest" description="Disordered" evidence="1">
    <location>
        <begin position="292"/>
        <end position="319"/>
    </location>
</feature>
<evidence type="ECO:0000256" key="1">
    <source>
        <dbReference type="SAM" id="MobiDB-lite"/>
    </source>
</evidence>
<dbReference type="EMBL" id="CAACVS010000220">
    <property type="protein sequence ID" value="VEU39392.1"/>
    <property type="molecule type" value="Genomic_DNA"/>
</dbReference>
<dbReference type="Proteomes" id="UP000291116">
    <property type="component" value="Unassembled WGS sequence"/>
</dbReference>
<feature type="chain" id="PRO_5019377125" evidence="2">
    <location>
        <begin position="30"/>
        <end position="556"/>
    </location>
</feature>
<organism evidence="3 4">
    <name type="scientific">Pseudo-nitzschia multistriata</name>
    <dbReference type="NCBI Taxonomy" id="183589"/>
    <lineage>
        <taxon>Eukaryota</taxon>
        <taxon>Sar</taxon>
        <taxon>Stramenopiles</taxon>
        <taxon>Ochrophyta</taxon>
        <taxon>Bacillariophyta</taxon>
        <taxon>Bacillariophyceae</taxon>
        <taxon>Bacillariophycidae</taxon>
        <taxon>Bacillariales</taxon>
        <taxon>Bacillariaceae</taxon>
        <taxon>Pseudo-nitzschia</taxon>
    </lineage>
</organism>